<dbReference type="Proteomes" id="UP001169027">
    <property type="component" value="Unassembled WGS sequence"/>
</dbReference>
<organism evidence="8 9">
    <name type="scientific">Variovorax ginsengisoli</name>
    <dbReference type="NCBI Taxonomy" id="363844"/>
    <lineage>
        <taxon>Bacteria</taxon>
        <taxon>Pseudomonadati</taxon>
        <taxon>Pseudomonadota</taxon>
        <taxon>Betaproteobacteria</taxon>
        <taxon>Burkholderiales</taxon>
        <taxon>Comamonadaceae</taxon>
        <taxon>Variovorax</taxon>
    </lineage>
</organism>
<evidence type="ECO:0000256" key="5">
    <source>
        <dbReference type="ARBA" id="ARBA00022989"/>
    </source>
</evidence>
<keyword evidence="4 7" id="KW-0812">Transmembrane</keyword>
<comment type="similarity">
    <text evidence="2">Belongs to the chromate ion transporter (CHR) (TC 2.A.51) family.</text>
</comment>
<keyword evidence="9" id="KW-1185">Reference proteome</keyword>
<keyword evidence="3" id="KW-1003">Cell membrane</keyword>
<evidence type="ECO:0000256" key="6">
    <source>
        <dbReference type="ARBA" id="ARBA00023136"/>
    </source>
</evidence>
<evidence type="ECO:0000256" key="3">
    <source>
        <dbReference type="ARBA" id="ARBA00022475"/>
    </source>
</evidence>
<comment type="subcellular location">
    <subcellularLocation>
        <location evidence="1">Cell membrane</location>
        <topology evidence="1">Multi-pass membrane protein</topology>
    </subcellularLocation>
</comment>
<dbReference type="InterPro" id="IPR052518">
    <property type="entry name" value="CHR_Transporter"/>
</dbReference>
<sequence>MTIVMHWQDWLALFAQYLMLSLLSISGAITTVPDMHRFLVSDHRWLTDAQFSSSVAIAQAAPGPNVLFVALMGWNVGLNAGGGIGAGLQAWMLGLLGLAITMVGIMLPSTTLTYFATRWGHRNRTRRGVRAFKQGMAPIVIGLLVATGWVLAGGNHAGNAPAWHLWLLSGVATFIVWRTRIHLLWLLGAGALLGALGFV</sequence>
<feature type="transmembrane region" description="Helical" evidence="7">
    <location>
        <begin position="182"/>
        <end position="198"/>
    </location>
</feature>
<keyword evidence="5 7" id="KW-1133">Transmembrane helix</keyword>
<dbReference type="Pfam" id="PF02417">
    <property type="entry name" value="Chromate_transp"/>
    <property type="match status" value="1"/>
</dbReference>
<accession>A0ABT8S5N1</accession>
<dbReference type="RefSeq" id="WP_301809629.1">
    <property type="nucleotide sequence ID" value="NZ_JAUJZH010000008.1"/>
</dbReference>
<keyword evidence="6 7" id="KW-0472">Membrane</keyword>
<proteinExistence type="inferred from homology"/>
<name>A0ABT8S5N1_9BURK</name>
<evidence type="ECO:0000256" key="2">
    <source>
        <dbReference type="ARBA" id="ARBA00005262"/>
    </source>
</evidence>
<gene>
    <name evidence="8" type="ORF">Q2T77_13465</name>
</gene>
<comment type="caution">
    <text evidence="8">The sequence shown here is derived from an EMBL/GenBank/DDBJ whole genome shotgun (WGS) entry which is preliminary data.</text>
</comment>
<dbReference type="PANTHER" id="PTHR43663:SF1">
    <property type="entry name" value="CHROMATE TRANSPORTER"/>
    <property type="match status" value="1"/>
</dbReference>
<evidence type="ECO:0000256" key="1">
    <source>
        <dbReference type="ARBA" id="ARBA00004651"/>
    </source>
</evidence>
<protein>
    <submittedName>
        <fullName evidence="8">Chromate transporter</fullName>
    </submittedName>
</protein>
<evidence type="ECO:0000256" key="4">
    <source>
        <dbReference type="ARBA" id="ARBA00022692"/>
    </source>
</evidence>
<feature type="transmembrane region" description="Helical" evidence="7">
    <location>
        <begin position="160"/>
        <end position="177"/>
    </location>
</feature>
<evidence type="ECO:0000313" key="8">
    <source>
        <dbReference type="EMBL" id="MDO1533302.1"/>
    </source>
</evidence>
<feature type="transmembrane region" description="Helical" evidence="7">
    <location>
        <begin position="91"/>
        <end position="115"/>
    </location>
</feature>
<evidence type="ECO:0000256" key="7">
    <source>
        <dbReference type="SAM" id="Phobius"/>
    </source>
</evidence>
<reference evidence="8" key="1">
    <citation type="submission" date="2023-06" db="EMBL/GenBank/DDBJ databases">
        <authorList>
            <person name="Jiang Y."/>
            <person name="Liu Q."/>
        </authorList>
    </citation>
    <scope>NUCLEOTIDE SEQUENCE</scope>
    <source>
        <strain evidence="8">CGMCC 1.12090</strain>
    </source>
</reference>
<dbReference type="PANTHER" id="PTHR43663">
    <property type="entry name" value="CHROMATE TRANSPORT PROTEIN-RELATED"/>
    <property type="match status" value="1"/>
</dbReference>
<dbReference type="EMBL" id="JAUKVY010000008">
    <property type="protein sequence ID" value="MDO1533302.1"/>
    <property type="molecule type" value="Genomic_DNA"/>
</dbReference>
<feature type="transmembrane region" description="Helical" evidence="7">
    <location>
        <begin position="136"/>
        <end position="154"/>
    </location>
</feature>
<evidence type="ECO:0000313" key="9">
    <source>
        <dbReference type="Proteomes" id="UP001169027"/>
    </source>
</evidence>
<dbReference type="InterPro" id="IPR003370">
    <property type="entry name" value="Chromate_transpt"/>
</dbReference>